<sequence length="71" mass="7402">MASPDMTSFFGGRAVQRAKMGPTAGSAYDATSAIRGGVNIELPSAPCAAMRSNDFRSSLDKSFHASQYAPS</sequence>
<dbReference type="KEGG" id="abs:AZOBR_p260004"/>
<keyword evidence="1" id="KW-0614">Plasmid</keyword>
<gene>
    <name evidence="1" type="ORF">AZOBR_p260004</name>
</gene>
<reference evidence="1 2" key="1">
    <citation type="journal article" date="2011" name="PLoS Genet.">
        <title>Azospirillum genomes reveal transition of bacteria from aquatic to terrestrial environments.</title>
        <authorList>
            <person name="Wisniewski-Dye F."/>
            <person name="Borziak K."/>
            <person name="Khalsa-Moyers G."/>
            <person name="Alexandre G."/>
            <person name="Sukharnikov L.O."/>
            <person name="Wuichet K."/>
            <person name="Hurst G.B."/>
            <person name="McDonald W.H."/>
            <person name="Robertson J.S."/>
            <person name="Barbe V."/>
            <person name="Calteau A."/>
            <person name="Rouy Z."/>
            <person name="Mangenot S."/>
            <person name="Prigent-Combaret C."/>
            <person name="Normand P."/>
            <person name="Boyer M."/>
            <person name="Siguier P."/>
            <person name="Dessaux Y."/>
            <person name="Elmerich C."/>
            <person name="Condemine G."/>
            <person name="Krishnen G."/>
            <person name="Kennedy I."/>
            <person name="Paterson A.H."/>
            <person name="Gonzalez V."/>
            <person name="Mavingui P."/>
            <person name="Zhulin I.B."/>
        </authorList>
    </citation>
    <scope>NUCLEOTIDE SEQUENCE [LARGE SCALE GENOMIC DNA]</scope>
    <source>
        <strain evidence="1 2">Sp245</strain>
    </source>
</reference>
<keyword evidence="2" id="KW-1185">Reference proteome</keyword>
<name>A0A9P1JXN7_9PROT</name>
<evidence type="ECO:0000313" key="2">
    <source>
        <dbReference type="Proteomes" id="UP000007319"/>
    </source>
</evidence>
<dbReference type="EMBL" id="HE577329">
    <property type="protein sequence ID" value="CCD01777.1"/>
    <property type="molecule type" value="Genomic_DNA"/>
</dbReference>
<geneLocation type="plasmid" evidence="1 2">
    <name>AZOBR_p2</name>
</geneLocation>
<protein>
    <submittedName>
        <fullName evidence="1">Uncharacterized protein</fullName>
    </submittedName>
</protein>
<dbReference type="AlphaFoldDB" id="A0A9P1JXN7"/>
<dbReference type="Proteomes" id="UP000007319">
    <property type="component" value="Plasmid AZOBR_p2"/>
</dbReference>
<proteinExistence type="predicted"/>
<organism evidence="1 2">
    <name type="scientific">Azospirillum baldaniorum</name>
    <dbReference type="NCBI Taxonomy" id="1064539"/>
    <lineage>
        <taxon>Bacteria</taxon>
        <taxon>Pseudomonadati</taxon>
        <taxon>Pseudomonadota</taxon>
        <taxon>Alphaproteobacteria</taxon>
        <taxon>Rhodospirillales</taxon>
        <taxon>Azospirillaceae</taxon>
        <taxon>Azospirillum</taxon>
    </lineage>
</organism>
<evidence type="ECO:0000313" key="1">
    <source>
        <dbReference type="EMBL" id="CCD01777.1"/>
    </source>
</evidence>
<accession>A0A9P1JXN7</accession>